<dbReference type="PANTHER" id="PTHR11795">
    <property type="entry name" value="BRANCHED-CHAIN AMINO ACID TRANSPORT SYSTEM PERMEASE PROTEIN LIVH"/>
    <property type="match status" value="1"/>
</dbReference>
<keyword evidence="3" id="KW-1003">Cell membrane</keyword>
<keyword evidence="7 9" id="KW-0472">Membrane</keyword>
<keyword evidence="5" id="KW-0029">Amino-acid transport</keyword>
<evidence type="ECO:0000256" key="4">
    <source>
        <dbReference type="ARBA" id="ARBA00022692"/>
    </source>
</evidence>
<keyword evidence="4 9" id="KW-0812">Transmembrane</keyword>
<feature type="transmembrane region" description="Helical" evidence="9">
    <location>
        <begin position="257"/>
        <end position="277"/>
    </location>
</feature>
<keyword evidence="11" id="KW-1185">Reference proteome</keyword>
<evidence type="ECO:0000256" key="6">
    <source>
        <dbReference type="ARBA" id="ARBA00022989"/>
    </source>
</evidence>
<dbReference type="EMBL" id="JBHSQK010000047">
    <property type="protein sequence ID" value="MFC5950380.1"/>
    <property type="molecule type" value="Genomic_DNA"/>
</dbReference>
<dbReference type="InterPro" id="IPR052157">
    <property type="entry name" value="BCAA_transport_permease"/>
</dbReference>
<comment type="subcellular location">
    <subcellularLocation>
        <location evidence="1">Cell membrane</location>
        <topology evidence="1">Multi-pass membrane protein</topology>
    </subcellularLocation>
</comment>
<evidence type="ECO:0000313" key="11">
    <source>
        <dbReference type="Proteomes" id="UP001596119"/>
    </source>
</evidence>
<evidence type="ECO:0000256" key="9">
    <source>
        <dbReference type="SAM" id="Phobius"/>
    </source>
</evidence>
<dbReference type="Proteomes" id="UP001596119">
    <property type="component" value="Unassembled WGS sequence"/>
</dbReference>
<gene>
    <name evidence="10" type="ORF">ACFQH9_19105</name>
</gene>
<accession>A0ABW1IAG9</accession>
<keyword evidence="6 9" id="KW-1133">Transmembrane helix</keyword>
<sequence length="290" mass="29170">MDTLLTLTASGIAAGAILAVAALGFLVLHNATGVVNFAHGDLITLGAYLGVWATVDLGLPTVPAYLAVLLVMAGVGVLIERLAFAPLRRRPVIVVVIATLAAATVIRGAIGVWQGSTPRALPSPVGDGVVRFAGVAVSGQRVLVLAVAGLAVLALLLLFGRTPFGRQLRALATDAETARLCGVRATRVAVVAFALSAALAGLAGLLVAPLGAVDLNFGFGLMITAFAAAVLGGFGSLPGVVLGALVIGLVQQVVGGYLFPGFASVLPAIVLLIVIVVRPTGLLSLTRSRL</sequence>
<name>A0ABW1IAG9_9PSEU</name>
<proteinExistence type="inferred from homology"/>
<evidence type="ECO:0000256" key="5">
    <source>
        <dbReference type="ARBA" id="ARBA00022970"/>
    </source>
</evidence>
<dbReference type="CDD" id="cd06582">
    <property type="entry name" value="TM_PBP1_LivH_like"/>
    <property type="match status" value="1"/>
</dbReference>
<organism evidence="10 11">
    <name type="scientific">Pseudonocardia lutea</name>
    <dbReference type="NCBI Taxonomy" id="2172015"/>
    <lineage>
        <taxon>Bacteria</taxon>
        <taxon>Bacillati</taxon>
        <taxon>Actinomycetota</taxon>
        <taxon>Actinomycetes</taxon>
        <taxon>Pseudonocardiales</taxon>
        <taxon>Pseudonocardiaceae</taxon>
        <taxon>Pseudonocardia</taxon>
    </lineage>
</organism>
<dbReference type="PANTHER" id="PTHR11795:SF450">
    <property type="entry name" value="ABC TRANSPORTER PERMEASE PROTEIN"/>
    <property type="match status" value="1"/>
</dbReference>
<comment type="caution">
    <text evidence="10">The sequence shown here is derived from an EMBL/GenBank/DDBJ whole genome shotgun (WGS) entry which is preliminary data.</text>
</comment>
<feature type="transmembrane region" description="Helical" evidence="9">
    <location>
        <begin position="6"/>
        <end position="28"/>
    </location>
</feature>
<evidence type="ECO:0000256" key="8">
    <source>
        <dbReference type="ARBA" id="ARBA00037998"/>
    </source>
</evidence>
<evidence type="ECO:0000256" key="1">
    <source>
        <dbReference type="ARBA" id="ARBA00004651"/>
    </source>
</evidence>
<feature type="transmembrane region" description="Helical" evidence="9">
    <location>
        <begin position="217"/>
        <end position="250"/>
    </location>
</feature>
<feature type="transmembrane region" description="Helical" evidence="9">
    <location>
        <begin position="35"/>
        <end position="55"/>
    </location>
</feature>
<evidence type="ECO:0000256" key="7">
    <source>
        <dbReference type="ARBA" id="ARBA00023136"/>
    </source>
</evidence>
<feature type="transmembrane region" description="Helical" evidence="9">
    <location>
        <begin position="188"/>
        <end position="211"/>
    </location>
</feature>
<reference evidence="11" key="1">
    <citation type="journal article" date="2019" name="Int. J. Syst. Evol. Microbiol.">
        <title>The Global Catalogue of Microorganisms (GCM) 10K type strain sequencing project: providing services to taxonomists for standard genome sequencing and annotation.</title>
        <authorList>
            <consortium name="The Broad Institute Genomics Platform"/>
            <consortium name="The Broad Institute Genome Sequencing Center for Infectious Disease"/>
            <person name="Wu L."/>
            <person name="Ma J."/>
        </authorList>
    </citation>
    <scope>NUCLEOTIDE SEQUENCE [LARGE SCALE GENOMIC DNA]</scope>
    <source>
        <strain evidence="11">CGMCC 4.7397</strain>
    </source>
</reference>
<evidence type="ECO:0000256" key="3">
    <source>
        <dbReference type="ARBA" id="ARBA00022475"/>
    </source>
</evidence>
<evidence type="ECO:0000256" key="2">
    <source>
        <dbReference type="ARBA" id="ARBA00022448"/>
    </source>
</evidence>
<dbReference type="InterPro" id="IPR001851">
    <property type="entry name" value="ABC_transp_permease"/>
</dbReference>
<comment type="similarity">
    <text evidence="8">Belongs to the binding-protein-dependent transport system permease family. LivHM subfamily.</text>
</comment>
<dbReference type="RefSeq" id="WP_379567514.1">
    <property type="nucleotide sequence ID" value="NZ_JBHSQK010000047.1"/>
</dbReference>
<feature type="transmembrane region" description="Helical" evidence="9">
    <location>
        <begin position="91"/>
        <end position="113"/>
    </location>
</feature>
<feature type="transmembrane region" description="Helical" evidence="9">
    <location>
        <begin position="133"/>
        <end position="159"/>
    </location>
</feature>
<protein>
    <submittedName>
        <fullName evidence="10">Branched-chain amino acid ABC transporter permease</fullName>
    </submittedName>
</protein>
<feature type="transmembrane region" description="Helical" evidence="9">
    <location>
        <begin position="61"/>
        <end position="79"/>
    </location>
</feature>
<keyword evidence="2" id="KW-0813">Transport</keyword>
<dbReference type="Pfam" id="PF02653">
    <property type="entry name" value="BPD_transp_2"/>
    <property type="match status" value="1"/>
</dbReference>
<evidence type="ECO:0000313" key="10">
    <source>
        <dbReference type="EMBL" id="MFC5950380.1"/>
    </source>
</evidence>